<dbReference type="CDD" id="cd07406">
    <property type="entry name" value="MPP_CG11883_N"/>
    <property type="match status" value="1"/>
</dbReference>
<dbReference type="Gene3D" id="3.90.780.10">
    <property type="entry name" value="5'-Nucleotidase, C-terminal domain"/>
    <property type="match status" value="1"/>
</dbReference>
<dbReference type="PANTHER" id="PTHR11575">
    <property type="entry name" value="5'-NUCLEOTIDASE-RELATED"/>
    <property type="match status" value="1"/>
</dbReference>
<proteinExistence type="inferred from homology"/>
<evidence type="ECO:0000259" key="6">
    <source>
        <dbReference type="Pfam" id="PF02872"/>
    </source>
</evidence>
<reference evidence="7" key="1">
    <citation type="submission" date="2021-07" db="EMBL/GenBank/DDBJ databases">
        <title>Elsinoe batatas strain:CRI-CJ2 Genome sequencing and assembly.</title>
        <authorList>
            <person name="Huang L."/>
        </authorList>
    </citation>
    <scope>NUCLEOTIDE SEQUENCE</scope>
    <source>
        <strain evidence="7">CRI-CJ2</strain>
    </source>
</reference>
<evidence type="ECO:0000256" key="2">
    <source>
        <dbReference type="ARBA" id="ARBA00022729"/>
    </source>
</evidence>
<dbReference type="Pfam" id="PF02872">
    <property type="entry name" value="5_nucleotid_C"/>
    <property type="match status" value="1"/>
</dbReference>
<evidence type="ECO:0000313" key="8">
    <source>
        <dbReference type="Proteomes" id="UP000809789"/>
    </source>
</evidence>
<feature type="compositionally biased region" description="Basic and acidic residues" evidence="4">
    <location>
        <begin position="570"/>
        <end position="589"/>
    </location>
</feature>
<keyword evidence="3" id="KW-0547">Nucleotide-binding</keyword>
<keyword evidence="3" id="KW-0378">Hydrolase</keyword>
<dbReference type="PRINTS" id="PR01607">
    <property type="entry name" value="APYRASEFAMLY"/>
</dbReference>
<evidence type="ECO:0000259" key="5">
    <source>
        <dbReference type="Pfam" id="PF00149"/>
    </source>
</evidence>
<evidence type="ECO:0000256" key="4">
    <source>
        <dbReference type="SAM" id="MobiDB-lite"/>
    </source>
</evidence>
<dbReference type="SUPFAM" id="SSF55816">
    <property type="entry name" value="5'-nucleotidase (syn. UDP-sugar hydrolase), C-terminal domain"/>
    <property type="match status" value="1"/>
</dbReference>
<feature type="domain" description="5'-Nucleotidase C-terminal" evidence="6">
    <location>
        <begin position="348"/>
        <end position="492"/>
    </location>
</feature>
<protein>
    <recommendedName>
        <fullName evidence="9">5'-nucleotidase</fullName>
    </recommendedName>
</protein>
<dbReference type="GO" id="GO:0016787">
    <property type="term" value="F:hydrolase activity"/>
    <property type="evidence" value="ECO:0007669"/>
    <property type="project" value="UniProtKB-KW"/>
</dbReference>
<dbReference type="PANTHER" id="PTHR11575:SF48">
    <property type="entry name" value="5'-NUCLEOTIDASE"/>
    <property type="match status" value="1"/>
</dbReference>
<feature type="domain" description="Calcineurin-like phosphoesterase" evidence="5">
    <location>
        <begin position="52"/>
        <end position="266"/>
    </location>
</feature>
<dbReference type="GO" id="GO:0009166">
    <property type="term" value="P:nucleotide catabolic process"/>
    <property type="evidence" value="ECO:0007669"/>
    <property type="project" value="InterPro"/>
</dbReference>
<feature type="region of interest" description="Disordered" evidence="4">
    <location>
        <begin position="543"/>
        <end position="666"/>
    </location>
</feature>
<feature type="compositionally biased region" description="Acidic residues" evidence="4">
    <location>
        <begin position="643"/>
        <end position="658"/>
    </location>
</feature>
<name>A0A8K0L739_9PEZI</name>
<evidence type="ECO:0000313" key="7">
    <source>
        <dbReference type="EMBL" id="KAG8628705.1"/>
    </source>
</evidence>
<dbReference type="EMBL" id="JAESVG020000003">
    <property type="protein sequence ID" value="KAG8628705.1"/>
    <property type="molecule type" value="Genomic_DNA"/>
</dbReference>
<evidence type="ECO:0000256" key="3">
    <source>
        <dbReference type="RuleBase" id="RU362119"/>
    </source>
</evidence>
<dbReference type="Proteomes" id="UP000809789">
    <property type="component" value="Unassembled WGS sequence"/>
</dbReference>
<dbReference type="AlphaFoldDB" id="A0A8K0L739"/>
<comment type="caution">
    <text evidence="7">The sequence shown here is derived from an EMBL/GenBank/DDBJ whole genome shotgun (WGS) entry which is preliminary data.</text>
</comment>
<evidence type="ECO:0000256" key="1">
    <source>
        <dbReference type="ARBA" id="ARBA00006654"/>
    </source>
</evidence>
<dbReference type="InterPro" id="IPR006179">
    <property type="entry name" value="5_nucleotidase/apyrase"/>
</dbReference>
<comment type="similarity">
    <text evidence="1 3">Belongs to the 5'-nucleotidase family.</text>
</comment>
<keyword evidence="8" id="KW-1185">Reference proteome</keyword>
<organism evidence="7 8">
    <name type="scientific">Elsinoe batatas</name>
    <dbReference type="NCBI Taxonomy" id="2601811"/>
    <lineage>
        <taxon>Eukaryota</taxon>
        <taxon>Fungi</taxon>
        <taxon>Dikarya</taxon>
        <taxon>Ascomycota</taxon>
        <taxon>Pezizomycotina</taxon>
        <taxon>Dothideomycetes</taxon>
        <taxon>Dothideomycetidae</taxon>
        <taxon>Myriangiales</taxon>
        <taxon>Elsinoaceae</taxon>
        <taxon>Elsinoe</taxon>
    </lineage>
</organism>
<dbReference type="SUPFAM" id="SSF56300">
    <property type="entry name" value="Metallo-dependent phosphatases"/>
    <property type="match status" value="1"/>
</dbReference>
<dbReference type="InterPro" id="IPR029052">
    <property type="entry name" value="Metallo-depent_PP-like"/>
</dbReference>
<evidence type="ECO:0008006" key="9">
    <source>
        <dbReference type="Google" id="ProtNLM"/>
    </source>
</evidence>
<dbReference type="InterPro" id="IPR004843">
    <property type="entry name" value="Calcineurin-like_PHP"/>
</dbReference>
<dbReference type="InterPro" id="IPR041821">
    <property type="entry name" value="CG11883_N"/>
</dbReference>
<dbReference type="GO" id="GO:0000166">
    <property type="term" value="F:nucleotide binding"/>
    <property type="evidence" value="ECO:0007669"/>
    <property type="project" value="UniProtKB-KW"/>
</dbReference>
<accession>A0A8K0L739</accession>
<dbReference type="Pfam" id="PF00149">
    <property type="entry name" value="Metallophos"/>
    <property type="match status" value="1"/>
</dbReference>
<dbReference type="InterPro" id="IPR036907">
    <property type="entry name" value="5'-Nucleotdase_C_sf"/>
</dbReference>
<keyword evidence="2" id="KW-0732">Signal</keyword>
<dbReference type="OrthoDB" id="10252235at2759"/>
<gene>
    <name evidence="7" type="ORF">KVT40_002570</name>
</gene>
<dbReference type="InterPro" id="IPR008334">
    <property type="entry name" value="5'-Nucleotdase_C"/>
</dbReference>
<dbReference type="Gene3D" id="3.60.21.10">
    <property type="match status" value="1"/>
</dbReference>
<sequence length="724" mass="80108">MPDANRQQHSVPSRRLAHLLHRRHLFGILQCINMAPSSITVKEFNEGTKQDLRILHFNDVYHVQAGSKDPVGGIARFQTLCNEYRNGEEFKDLPELLTFFSGDAFNPSLESSVTKGSHMVHVLNNIGTDATCVGNHDLDFGIPQFQKLTKQCKFPWLLSNILDKDGEKILGDCPPTHLMTSSNGIKIGLIGLAEQEWISTVNSLPPDLPFISASETAIKYAAELREQGAEMIIGLCHQREVNDNRLAAEVPEGTLDIILAGHDHHYRYSKVNGCHVVCSGSDFKQLSYIEAQRRSSGKGWDFNITRRDITKDIPEDPPTVALMDKLFATFRAKLEKPIGYAALPLDARFETVRKAESNYANFVADLVRNYYKGDCALVVGGTYRGDQVYTPGVIRIKDIMDCFPFEDPDVMISTPGSAIWAALEHGVGKYPALEGRFPQVSNIEYTFDPSLPEGKRLLSVSIGGQTLDHEREYKLVTRAYTVAGGDGFECLKLKGKGGPSTYLIDEENGHLTSTLLRQYFMSLKVLGKWKNWPTQLDDHWGKVNGDLHKSQPVRAPTGSPKSARVGKGGAFEKIKGGAERGEESAKGREPMSPTLPTRETKRARTGPISDVANGDANPAPPVTLAGAKPEQDHTTAKLPGILDWDESNDSESDEDELEPLPTEPVERERQLKLARKVMRKWRRVAGIKGTPGLCDGLPEDEGVHWTQGICPRVEGRIRIVGVNA</sequence>